<evidence type="ECO:0000313" key="1">
    <source>
        <dbReference type="EMBL" id="QJA51155.1"/>
    </source>
</evidence>
<dbReference type="EMBL" id="MT144241">
    <property type="protein sequence ID" value="QJA51155.1"/>
    <property type="molecule type" value="Genomic_DNA"/>
</dbReference>
<name>A0A6H1ZV57_9ZZZZ</name>
<organism evidence="1">
    <name type="scientific">viral metagenome</name>
    <dbReference type="NCBI Taxonomy" id="1070528"/>
    <lineage>
        <taxon>unclassified sequences</taxon>
        <taxon>metagenomes</taxon>
        <taxon>organismal metagenomes</taxon>
    </lineage>
</organism>
<reference evidence="1" key="1">
    <citation type="submission" date="2020-03" db="EMBL/GenBank/DDBJ databases">
        <title>The deep terrestrial virosphere.</title>
        <authorList>
            <person name="Holmfeldt K."/>
            <person name="Nilsson E."/>
            <person name="Simone D."/>
            <person name="Lopez-Fernandez M."/>
            <person name="Wu X."/>
            <person name="de Brujin I."/>
            <person name="Lundin D."/>
            <person name="Andersson A."/>
            <person name="Bertilsson S."/>
            <person name="Dopson M."/>
        </authorList>
    </citation>
    <scope>NUCLEOTIDE SEQUENCE</scope>
    <source>
        <strain evidence="1">TM448A01999</strain>
    </source>
</reference>
<dbReference type="Gene3D" id="1.20.120.20">
    <property type="entry name" value="Apolipoprotein"/>
    <property type="match status" value="1"/>
</dbReference>
<gene>
    <name evidence="1" type="ORF">TM448A01999_0003</name>
</gene>
<proteinExistence type="predicted"/>
<accession>A0A6H1ZV57</accession>
<dbReference type="AlphaFoldDB" id="A0A6H1ZV57"/>
<protein>
    <submittedName>
        <fullName evidence="1">Uncharacterized protein</fullName>
    </submittedName>
</protein>
<sequence>MEGEELVDYNPVEFISASILSGPGNAIWDDIFDWIANAVSSIVSSVTDYVGRAVDWIVDGVKTAVGYIVSPLETALEWVKGRLGAVWDRLVDTYQAVRDWIGDAYNTVRSAVSSAIGTVESWISSGVGQVRSWISVEVGRVLPWLQAAIASLSSTISAWFGETWSRVAAAGADITRNLAGWVAGIRTDLSTFISTITGQVSTSFDWLSTWMSENIVKPMDAWWDRFLGNIFDFGAWVGELFDAIWGWLSEDIPGSSPRWEGIADAVGDWFYYWFGWYAEQWVKDPAKQAFRVLESGLGWLGDIFNSITTTFMEALEAFVAGLGPTNPDIAADNYKSLASVGMTTLAGLAGMTLASSWMKPLGGAGMGQIAAMIYDMTNYKVITGAAVTALTAAAVRTPLTYHFNEIFRPYLLDRRDFMELMSRKAFRAPEALQNPELVESVTALTAGDGMAYESRLIGYYGYPQQYHGLFRELANSRLGYFPLAGIARTGFFDRTWFTEALNRSGYSQTAVDALMVMYEKMVDETVQGSMSGAAVKRFKEGLTTEDQFRGEMTVLGYSEQQFPKYLAAAKMDYAYDYTMDLVSAYRDAVRKGHFDLGGYREALLGLGMVPERVEGYVLRERARLKPTEALTPLAPPTAVYETDAGKVVIDTTRRRRRKLLITRDQEMAIFIELGMDPDYAGALADNDDVRLAEKGGEE</sequence>